<evidence type="ECO:0000259" key="1">
    <source>
        <dbReference type="SMART" id="SM00881"/>
    </source>
</evidence>
<dbReference type="Gene3D" id="3.40.50.720">
    <property type="entry name" value="NAD(P)-binding Rossmann-like Domain"/>
    <property type="match status" value="1"/>
</dbReference>
<dbReference type="Pfam" id="PF13380">
    <property type="entry name" value="CoA_binding_2"/>
    <property type="match status" value="1"/>
</dbReference>
<sequence>MTEPPSDDIATLRRILRKHRVIAVVGLSAEWHRPSYFAAKYMQGHGYRVIPVNPRYPEILGERCYARLEDIPEPVDMVDVFRRSADVLPIAESAIAIGARCLWQQIGVQNHEADRLARAAGLDTVMDRCVKIEHARLFGGLHWAGVNTGVISAKRPL</sequence>
<reference evidence="2 3" key="1">
    <citation type="submission" date="2019-03" db="EMBL/GenBank/DDBJ databases">
        <title>Genomic Encyclopedia of Type Strains, Phase IV (KMG-IV): sequencing the most valuable type-strain genomes for metagenomic binning, comparative biology and taxonomic classification.</title>
        <authorList>
            <person name="Goeker M."/>
        </authorList>
    </citation>
    <scope>NUCLEOTIDE SEQUENCE [LARGE SCALE GENOMIC DNA]</scope>
    <source>
        <strain evidence="2 3">DSM 13587</strain>
    </source>
</reference>
<name>A0A4V2V1L0_9GAMM</name>
<dbReference type="EMBL" id="SMAO01000004">
    <property type="protein sequence ID" value="TCT21562.1"/>
    <property type="molecule type" value="Genomic_DNA"/>
</dbReference>
<dbReference type="InterPro" id="IPR036291">
    <property type="entry name" value="NAD(P)-bd_dom_sf"/>
</dbReference>
<dbReference type="RefSeq" id="WP_132977137.1">
    <property type="nucleotide sequence ID" value="NZ_SMAO01000004.1"/>
</dbReference>
<comment type="caution">
    <text evidence="2">The sequence shown here is derived from an EMBL/GenBank/DDBJ whole genome shotgun (WGS) entry which is preliminary data.</text>
</comment>
<gene>
    <name evidence="2" type="ORF">EDC35_104422</name>
</gene>
<dbReference type="InterPro" id="IPR003781">
    <property type="entry name" value="CoA-bd"/>
</dbReference>
<protein>
    <recommendedName>
        <fullName evidence="1">CoA-binding domain-containing protein</fullName>
    </recommendedName>
</protein>
<dbReference type="OrthoDB" id="9807426at2"/>
<evidence type="ECO:0000313" key="3">
    <source>
        <dbReference type="Proteomes" id="UP000295717"/>
    </source>
</evidence>
<proteinExistence type="predicted"/>
<dbReference type="SUPFAM" id="SSF51735">
    <property type="entry name" value="NAD(P)-binding Rossmann-fold domains"/>
    <property type="match status" value="1"/>
</dbReference>
<organism evidence="2 3">
    <name type="scientific">Thiobaca trueperi</name>
    <dbReference type="NCBI Taxonomy" id="127458"/>
    <lineage>
        <taxon>Bacteria</taxon>
        <taxon>Pseudomonadati</taxon>
        <taxon>Pseudomonadota</taxon>
        <taxon>Gammaproteobacteria</taxon>
        <taxon>Chromatiales</taxon>
        <taxon>Chromatiaceae</taxon>
        <taxon>Thiobaca</taxon>
    </lineage>
</organism>
<feature type="domain" description="CoA-binding" evidence="1">
    <location>
        <begin position="15"/>
        <end position="108"/>
    </location>
</feature>
<dbReference type="PANTHER" id="PTHR33303">
    <property type="entry name" value="CYTOPLASMIC PROTEIN-RELATED"/>
    <property type="match status" value="1"/>
</dbReference>
<dbReference type="Proteomes" id="UP000295717">
    <property type="component" value="Unassembled WGS sequence"/>
</dbReference>
<dbReference type="PANTHER" id="PTHR33303:SF2">
    <property type="entry name" value="COA-BINDING DOMAIN-CONTAINING PROTEIN"/>
    <property type="match status" value="1"/>
</dbReference>
<dbReference type="AlphaFoldDB" id="A0A4V2V1L0"/>
<keyword evidence="3" id="KW-1185">Reference proteome</keyword>
<dbReference type="SMART" id="SM00881">
    <property type="entry name" value="CoA_binding"/>
    <property type="match status" value="1"/>
</dbReference>
<accession>A0A4V2V1L0</accession>
<evidence type="ECO:0000313" key="2">
    <source>
        <dbReference type="EMBL" id="TCT21562.1"/>
    </source>
</evidence>